<reference evidence="2" key="2">
    <citation type="journal article" date="2021" name="PeerJ">
        <title>Extensive microbial diversity within the chicken gut microbiome revealed by metagenomics and culture.</title>
        <authorList>
            <person name="Gilroy R."/>
            <person name="Ravi A."/>
            <person name="Getino M."/>
            <person name="Pursley I."/>
            <person name="Horton D.L."/>
            <person name="Alikhan N.F."/>
            <person name="Baker D."/>
            <person name="Gharbi K."/>
            <person name="Hall N."/>
            <person name="Watson M."/>
            <person name="Adriaenssens E.M."/>
            <person name="Foster-Nyarko E."/>
            <person name="Jarju S."/>
            <person name="Secka A."/>
            <person name="Antonio M."/>
            <person name="Oren A."/>
            <person name="Chaudhuri R.R."/>
            <person name="La Ragione R."/>
            <person name="Hildebrand F."/>
            <person name="Pallen M.J."/>
        </authorList>
    </citation>
    <scope>NUCLEOTIDE SEQUENCE</scope>
    <source>
        <strain evidence="2">ChiW13-3771</strain>
    </source>
</reference>
<reference evidence="2" key="1">
    <citation type="submission" date="2020-10" db="EMBL/GenBank/DDBJ databases">
        <authorList>
            <person name="Gilroy R."/>
        </authorList>
    </citation>
    <scope>NUCLEOTIDE SEQUENCE</scope>
    <source>
        <strain evidence="2">ChiW13-3771</strain>
    </source>
</reference>
<gene>
    <name evidence="2" type="ORF">IAC96_11145</name>
</gene>
<evidence type="ECO:0000313" key="2">
    <source>
        <dbReference type="EMBL" id="HIR89494.1"/>
    </source>
</evidence>
<accession>A0A9D1EFT6</accession>
<dbReference type="InterPro" id="IPR025870">
    <property type="entry name" value="Glyoxalase-like_dom"/>
</dbReference>
<feature type="domain" description="VOC" evidence="1">
    <location>
        <begin position="2"/>
        <end position="117"/>
    </location>
</feature>
<dbReference type="InterPro" id="IPR029068">
    <property type="entry name" value="Glyas_Bleomycin-R_OHBP_Dase"/>
</dbReference>
<dbReference type="Pfam" id="PF12681">
    <property type="entry name" value="Glyoxalase_2"/>
    <property type="match status" value="1"/>
</dbReference>
<evidence type="ECO:0000259" key="1">
    <source>
        <dbReference type="PROSITE" id="PS51819"/>
    </source>
</evidence>
<name>A0A9D1EFT6_9FIRM</name>
<dbReference type="SUPFAM" id="SSF54593">
    <property type="entry name" value="Glyoxalase/Bleomycin resistance protein/Dihydroxybiphenyl dioxygenase"/>
    <property type="match status" value="1"/>
</dbReference>
<dbReference type="AlphaFoldDB" id="A0A9D1EFT6"/>
<dbReference type="InterPro" id="IPR037523">
    <property type="entry name" value="VOC_core"/>
</dbReference>
<dbReference type="Proteomes" id="UP000824201">
    <property type="component" value="Unassembled WGS sequence"/>
</dbReference>
<dbReference type="Gene3D" id="3.10.180.10">
    <property type="entry name" value="2,3-Dihydroxybiphenyl 1,2-Dioxygenase, domain 1"/>
    <property type="match status" value="1"/>
</dbReference>
<proteinExistence type="predicted"/>
<protein>
    <submittedName>
        <fullName evidence="2">VOC family protein</fullName>
    </submittedName>
</protein>
<dbReference type="EMBL" id="DVHN01000146">
    <property type="protein sequence ID" value="HIR89494.1"/>
    <property type="molecule type" value="Genomic_DNA"/>
</dbReference>
<dbReference type="PROSITE" id="PS51819">
    <property type="entry name" value="VOC"/>
    <property type="match status" value="1"/>
</dbReference>
<organism evidence="2 3">
    <name type="scientific">Candidatus Fimimorpha faecalis</name>
    <dbReference type="NCBI Taxonomy" id="2840824"/>
    <lineage>
        <taxon>Bacteria</taxon>
        <taxon>Bacillati</taxon>
        <taxon>Bacillota</taxon>
        <taxon>Clostridia</taxon>
        <taxon>Eubacteriales</taxon>
        <taxon>Candidatus Fimimorpha</taxon>
    </lineage>
</organism>
<sequence>MHLKNILIVVSDIEKSKRFYQELFGLMVAVDFGENVILTEGLVLQEKKAWEDLIGREVKTAANNAELYFEENDMDGLIKKLESGRFPINYVNSPTEQERRVIRIYDPDGHIIEIAETLECVARRYLMSGMTVSDTAKKMRLPMDVIKEMEVGLQESSKNLE</sequence>
<comment type="caution">
    <text evidence="2">The sequence shown here is derived from an EMBL/GenBank/DDBJ whole genome shotgun (WGS) entry which is preliminary data.</text>
</comment>
<evidence type="ECO:0000313" key="3">
    <source>
        <dbReference type="Proteomes" id="UP000824201"/>
    </source>
</evidence>